<dbReference type="EMBL" id="BK015438">
    <property type="protein sequence ID" value="DAE06463.1"/>
    <property type="molecule type" value="Genomic_DNA"/>
</dbReference>
<organism evidence="1">
    <name type="scientific">Siphoviridae sp. ctmP19</name>
    <dbReference type="NCBI Taxonomy" id="2825651"/>
    <lineage>
        <taxon>Viruses</taxon>
        <taxon>Duplodnaviria</taxon>
        <taxon>Heunggongvirae</taxon>
        <taxon>Uroviricota</taxon>
        <taxon>Caudoviricetes</taxon>
    </lineage>
</organism>
<evidence type="ECO:0000313" key="1">
    <source>
        <dbReference type="EMBL" id="DAE06463.1"/>
    </source>
</evidence>
<name>A0A8S5PH09_9CAUD</name>
<sequence length="37" mass="4198">MIISVRYHLTQTNVPLRVQTQLYTVINTNTHGVTTAI</sequence>
<proteinExistence type="predicted"/>
<protein>
    <submittedName>
        <fullName evidence="1">Uncharacterized protein</fullName>
    </submittedName>
</protein>
<reference evidence="1" key="1">
    <citation type="journal article" date="2021" name="Proc. Natl. Acad. Sci. U.S.A.">
        <title>A Catalog of Tens of Thousands of Viruses from Human Metagenomes Reveals Hidden Associations with Chronic Diseases.</title>
        <authorList>
            <person name="Tisza M.J."/>
            <person name="Buck C.B."/>
        </authorList>
    </citation>
    <scope>NUCLEOTIDE SEQUENCE</scope>
    <source>
        <strain evidence="1">CtmP19</strain>
    </source>
</reference>
<accession>A0A8S5PH09</accession>